<gene>
    <name evidence="2" type="ORF">g.54163</name>
</gene>
<sequence>NVLKPSPEAEAYYFPVLHGVSYWVRLEHLCIGLIKQHKDLFQGQSLVNIILTCFIDFGVMSVYYTVILWVPELLHRQELFIHSHPFESASLCHVSESKLTAETVLEPVEGK</sequence>
<organism evidence="2">
    <name type="scientific">Graphocephala atropunctata</name>
    <dbReference type="NCBI Taxonomy" id="36148"/>
    <lineage>
        <taxon>Eukaryota</taxon>
        <taxon>Metazoa</taxon>
        <taxon>Ecdysozoa</taxon>
        <taxon>Arthropoda</taxon>
        <taxon>Hexapoda</taxon>
        <taxon>Insecta</taxon>
        <taxon>Pterygota</taxon>
        <taxon>Neoptera</taxon>
        <taxon>Paraneoptera</taxon>
        <taxon>Hemiptera</taxon>
        <taxon>Auchenorrhyncha</taxon>
        <taxon>Membracoidea</taxon>
        <taxon>Cicadellidae</taxon>
        <taxon>Cicadellinae</taxon>
        <taxon>Cicadellini</taxon>
        <taxon>Graphocephala</taxon>
    </lineage>
</organism>
<name>A0A1B6L531_9HEMI</name>
<keyword evidence="1" id="KW-0812">Transmembrane</keyword>
<protein>
    <submittedName>
        <fullName evidence="2">Uncharacterized protein</fullName>
    </submittedName>
</protein>
<dbReference type="AlphaFoldDB" id="A0A1B6L531"/>
<dbReference type="EMBL" id="GEBQ01021180">
    <property type="protein sequence ID" value="JAT18797.1"/>
    <property type="molecule type" value="Transcribed_RNA"/>
</dbReference>
<reference evidence="2" key="1">
    <citation type="submission" date="2015-11" db="EMBL/GenBank/DDBJ databases">
        <title>De novo transcriptome assembly of four potential Pierce s Disease insect vectors from Arizona vineyards.</title>
        <authorList>
            <person name="Tassone E.E."/>
        </authorList>
    </citation>
    <scope>NUCLEOTIDE SEQUENCE</scope>
</reference>
<feature type="non-terminal residue" evidence="2">
    <location>
        <position position="1"/>
    </location>
</feature>
<evidence type="ECO:0000313" key="2">
    <source>
        <dbReference type="EMBL" id="JAT18797.1"/>
    </source>
</evidence>
<keyword evidence="1" id="KW-1133">Transmembrane helix</keyword>
<keyword evidence="1" id="KW-0472">Membrane</keyword>
<evidence type="ECO:0000256" key="1">
    <source>
        <dbReference type="SAM" id="Phobius"/>
    </source>
</evidence>
<feature type="transmembrane region" description="Helical" evidence="1">
    <location>
        <begin position="46"/>
        <end position="70"/>
    </location>
</feature>
<proteinExistence type="predicted"/>
<feature type="non-terminal residue" evidence="2">
    <location>
        <position position="111"/>
    </location>
</feature>
<accession>A0A1B6L531</accession>